<sequence>IPVRYYEKLFLFGRLKRRKKFRSHVGRLGVGPQLGWVAVIGGCSCWDSLASLYRGGCRQESAAAWLCLVSVGPVGLALWAMFSGFRSAGCLEGLGRFCLWALNLVEVRGGRAYASLSWLVHAEGCFCIMYDSAGSTGVVFGPTLVFLLLWLVRDWLSLLSLVREAHPPTLFRSMGGGTAFGVPGGGLGGWVITVVASFPAGSECDLQESVVVVAGSACYKRVVNSGEVLPEFFSVGSDGGLFRACFYRFLCYLRVEDLLALLLQFCLLQFFSLSGHVGVPVGRLLALLVEVFPKAASCVVPWTMCLAVVLARATCSVFSVREHRLSVVWLACASIALFGSLEVDVLSSASAVVSIPVRFVDVLGFLALPTSDLCVSLPDHEDDLGGIEWCRWTLSCMLWVVVVTTGKLWVTCQVVAVSQGRVLVAVWTAVALRLLTRRPAPLLLEGQRLKALVAFLFPSFLSFFLFLSSPTWESPLPSFSSIGAWWWRRRLTVERRSGVVRGGGGRAIVRAHYSVWTTPGCSIPAVCLPTDVVTAVHVVTSEEASPSFPSNRDPIATDIVLKWLLGVSRGDTWLSLSDLVEVGVLGLVS</sequence>
<dbReference type="AlphaFoldDB" id="A0A843V1D5"/>
<keyword evidence="1" id="KW-0472">Membrane</keyword>
<proteinExistence type="predicted"/>
<feature type="transmembrane region" description="Helical" evidence="1">
    <location>
        <begin position="139"/>
        <end position="162"/>
    </location>
</feature>
<feature type="non-terminal residue" evidence="2">
    <location>
        <position position="1"/>
    </location>
</feature>
<keyword evidence="1" id="KW-0812">Transmembrane</keyword>
<keyword evidence="3" id="KW-1185">Reference proteome</keyword>
<dbReference type="Proteomes" id="UP000652761">
    <property type="component" value="Unassembled WGS sequence"/>
</dbReference>
<dbReference type="EMBL" id="NMUH01001184">
    <property type="protein sequence ID" value="MQL89861.1"/>
    <property type="molecule type" value="Genomic_DNA"/>
</dbReference>
<comment type="caution">
    <text evidence="2">The sequence shown here is derived from an EMBL/GenBank/DDBJ whole genome shotgun (WGS) entry which is preliminary data.</text>
</comment>
<evidence type="ECO:0000313" key="3">
    <source>
        <dbReference type="Proteomes" id="UP000652761"/>
    </source>
</evidence>
<name>A0A843V1D5_COLES</name>
<gene>
    <name evidence="2" type="ORF">Taro_022436</name>
</gene>
<evidence type="ECO:0000256" key="1">
    <source>
        <dbReference type="SAM" id="Phobius"/>
    </source>
</evidence>
<keyword evidence="1" id="KW-1133">Transmembrane helix</keyword>
<feature type="transmembrane region" description="Helical" evidence="1">
    <location>
        <begin position="62"/>
        <end position="82"/>
    </location>
</feature>
<feature type="transmembrane region" description="Helical" evidence="1">
    <location>
        <begin position="258"/>
        <end position="279"/>
    </location>
</feature>
<accession>A0A843V1D5</accession>
<protein>
    <submittedName>
        <fullName evidence="2">Uncharacterized protein</fullName>
    </submittedName>
</protein>
<organism evidence="2 3">
    <name type="scientific">Colocasia esculenta</name>
    <name type="common">Wild taro</name>
    <name type="synonym">Arum esculentum</name>
    <dbReference type="NCBI Taxonomy" id="4460"/>
    <lineage>
        <taxon>Eukaryota</taxon>
        <taxon>Viridiplantae</taxon>
        <taxon>Streptophyta</taxon>
        <taxon>Embryophyta</taxon>
        <taxon>Tracheophyta</taxon>
        <taxon>Spermatophyta</taxon>
        <taxon>Magnoliopsida</taxon>
        <taxon>Liliopsida</taxon>
        <taxon>Araceae</taxon>
        <taxon>Aroideae</taxon>
        <taxon>Colocasieae</taxon>
        <taxon>Colocasia</taxon>
    </lineage>
</organism>
<evidence type="ECO:0000313" key="2">
    <source>
        <dbReference type="EMBL" id="MQL89861.1"/>
    </source>
</evidence>
<reference evidence="2" key="1">
    <citation type="submission" date="2017-07" db="EMBL/GenBank/DDBJ databases">
        <title>Taro Niue Genome Assembly and Annotation.</title>
        <authorList>
            <person name="Atibalentja N."/>
            <person name="Keating K."/>
            <person name="Fields C.J."/>
        </authorList>
    </citation>
    <scope>NUCLEOTIDE SEQUENCE</scope>
    <source>
        <strain evidence="2">Niue_2</strain>
        <tissue evidence="2">Leaf</tissue>
    </source>
</reference>